<keyword evidence="4" id="KW-0997">Cell inner membrane</keyword>
<dbReference type="EMBL" id="SOHN01000011">
    <property type="protein sequence ID" value="TFD87752.1"/>
    <property type="molecule type" value="Genomic_DNA"/>
</dbReference>
<keyword evidence="6 8" id="KW-1133">Transmembrane helix</keyword>
<dbReference type="Gene3D" id="1.20.81.30">
    <property type="entry name" value="Type II secretion system (T2SS), domain F"/>
    <property type="match status" value="2"/>
</dbReference>
<evidence type="ECO:0000256" key="6">
    <source>
        <dbReference type="ARBA" id="ARBA00022989"/>
    </source>
</evidence>
<dbReference type="PANTHER" id="PTHR30012:SF0">
    <property type="entry name" value="TYPE II SECRETION SYSTEM PROTEIN F-RELATED"/>
    <property type="match status" value="1"/>
</dbReference>
<evidence type="ECO:0000256" key="3">
    <source>
        <dbReference type="ARBA" id="ARBA00022475"/>
    </source>
</evidence>
<dbReference type="InterPro" id="IPR042094">
    <property type="entry name" value="T2SS_GspF_sf"/>
</dbReference>
<dbReference type="PRINTS" id="PR00812">
    <property type="entry name" value="BCTERIALGSPF"/>
</dbReference>
<evidence type="ECO:0000313" key="10">
    <source>
        <dbReference type="EMBL" id="TFD87752.1"/>
    </source>
</evidence>
<comment type="similarity">
    <text evidence="2">Belongs to the GSP F family.</text>
</comment>
<keyword evidence="3" id="KW-1003">Cell membrane</keyword>
<protein>
    <submittedName>
        <fullName evidence="10">Type II secretion system F family protein</fullName>
    </submittedName>
</protein>
<proteinExistence type="inferred from homology"/>
<keyword evidence="7 8" id="KW-0472">Membrane</keyword>
<comment type="caution">
    <text evidence="10">The sequence shown here is derived from an EMBL/GenBank/DDBJ whole genome shotgun (WGS) entry which is preliminary data.</text>
</comment>
<feature type="transmembrane region" description="Helical" evidence="8">
    <location>
        <begin position="176"/>
        <end position="197"/>
    </location>
</feature>
<accession>A0A4R9BNA9</accession>
<evidence type="ECO:0000256" key="8">
    <source>
        <dbReference type="SAM" id="Phobius"/>
    </source>
</evidence>
<feature type="domain" description="Type II secretion system protein GspF" evidence="9">
    <location>
        <begin position="76"/>
        <end position="198"/>
    </location>
</feature>
<organism evidence="10 11">
    <name type="scientific">Cryobacterium serini</name>
    <dbReference type="NCBI Taxonomy" id="1259201"/>
    <lineage>
        <taxon>Bacteria</taxon>
        <taxon>Bacillati</taxon>
        <taxon>Actinomycetota</taxon>
        <taxon>Actinomycetes</taxon>
        <taxon>Micrococcales</taxon>
        <taxon>Microbacteriaceae</taxon>
        <taxon>Cryobacterium</taxon>
    </lineage>
</organism>
<evidence type="ECO:0000256" key="5">
    <source>
        <dbReference type="ARBA" id="ARBA00022692"/>
    </source>
</evidence>
<evidence type="ECO:0000256" key="2">
    <source>
        <dbReference type="ARBA" id="ARBA00005745"/>
    </source>
</evidence>
<dbReference type="InterPro" id="IPR018076">
    <property type="entry name" value="T2SS_GspF_dom"/>
</dbReference>
<sequence length="409" mass="44131">MPDALVFNYTGRDTRGRNVKGRVDAQNSGQVAARLNSQGIAPVSIVEAPPATGMARSIALPGFSRAVRLKDLAVLSRQFATMISAGLSLLRALRILNEQTESKPLAAVLALVRDDVEAGQSISDSLAKHPLAFPPIMVNMVRAGETGGFLDQALNSIAENFEKEVKLRDTIKAAMTYPVIVLSMSVAAVMIMLIFIVPIFQDMFAGLGGSLPLPTQLLVTLSGSMIYVVPIGLVFGIAFAVWWRRNKHTDRVRRVLDPLRLRVPVFGPLQKKISVARFSRNFANMLGAGVPILQALAIVGETSGNWAIENALSQVAEGVRRGQSVSEPLQEHSVFPAMVTQMIAVGEDAGTLELMLDKIADFYDQEVHTATEQLTAMIEPLLIAFLGVVIGGMVVALYLPIFSIASMIK</sequence>
<evidence type="ECO:0000256" key="1">
    <source>
        <dbReference type="ARBA" id="ARBA00004429"/>
    </source>
</evidence>
<dbReference type="PANTHER" id="PTHR30012">
    <property type="entry name" value="GENERAL SECRETION PATHWAY PROTEIN"/>
    <property type="match status" value="1"/>
</dbReference>
<feature type="transmembrane region" description="Helical" evidence="8">
    <location>
        <begin position="381"/>
        <end position="408"/>
    </location>
</feature>
<feature type="domain" description="Type II secretion system protein GspF" evidence="9">
    <location>
        <begin position="278"/>
        <end position="400"/>
    </location>
</feature>
<gene>
    <name evidence="10" type="ORF">E3T51_09765</name>
</gene>
<dbReference type="FunFam" id="1.20.81.30:FF:000001">
    <property type="entry name" value="Type II secretion system protein F"/>
    <property type="match status" value="2"/>
</dbReference>
<comment type="subcellular location">
    <subcellularLocation>
        <location evidence="1">Cell inner membrane</location>
        <topology evidence="1">Multi-pass membrane protein</topology>
    </subcellularLocation>
</comment>
<evidence type="ECO:0000313" key="11">
    <source>
        <dbReference type="Proteomes" id="UP000297626"/>
    </source>
</evidence>
<dbReference type="RefSeq" id="WP_134529658.1">
    <property type="nucleotide sequence ID" value="NZ_SOHN01000011.1"/>
</dbReference>
<dbReference type="GO" id="GO:0005886">
    <property type="term" value="C:plasma membrane"/>
    <property type="evidence" value="ECO:0007669"/>
    <property type="project" value="UniProtKB-SubCell"/>
</dbReference>
<keyword evidence="5 8" id="KW-0812">Transmembrane</keyword>
<evidence type="ECO:0000256" key="7">
    <source>
        <dbReference type="ARBA" id="ARBA00023136"/>
    </source>
</evidence>
<dbReference type="AlphaFoldDB" id="A0A4R9BNA9"/>
<evidence type="ECO:0000259" key="9">
    <source>
        <dbReference type="Pfam" id="PF00482"/>
    </source>
</evidence>
<reference evidence="10 11" key="1">
    <citation type="submission" date="2019-03" db="EMBL/GenBank/DDBJ databases">
        <title>Genomics of glacier-inhabiting Cryobacterium strains.</title>
        <authorList>
            <person name="Liu Q."/>
            <person name="Xin Y.-H."/>
        </authorList>
    </citation>
    <scope>NUCLEOTIDE SEQUENCE [LARGE SCALE GENOMIC DNA]</scope>
    <source>
        <strain evidence="10 11">Sr54</strain>
    </source>
</reference>
<feature type="transmembrane region" description="Helical" evidence="8">
    <location>
        <begin position="217"/>
        <end position="243"/>
    </location>
</feature>
<dbReference type="Proteomes" id="UP000297626">
    <property type="component" value="Unassembled WGS sequence"/>
</dbReference>
<keyword evidence="11" id="KW-1185">Reference proteome</keyword>
<evidence type="ECO:0000256" key="4">
    <source>
        <dbReference type="ARBA" id="ARBA00022519"/>
    </source>
</evidence>
<dbReference type="InterPro" id="IPR003004">
    <property type="entry name" value="GspF/PilC"/>
</dbReference>
<dbReference type="Pfam" id="PF00482">
    <property type="entry name" value="T2SSF"/>
    <property type="match status" value="2"/>
</dbReference>
<name>A0A4R9BNA9_9MICO</name>